<accession>A0A8T8X5X3</accession>
<dbReference type="GeneID" id="37181100"/>
<dbReference type="EMBL" id="KZ824783">
    <property type="protein sequence ID" value="RAH83314.1"/>
    <property type="molecule type" value="Genomic_DNA"/>
</dbReference>
<keyword evidence="3" id="KW-1185">Reference proteome</keyword>
<proteinExistence type="predicted"/>
<dbReference type="Proteomes" id="UP000249497">
    <property type="component" value="Unassembled WGS sequence"/>
</dbReference>
<dbReference type="AlphaFoldDB" id="A0A8T8X5X3"/>
<gene>
    <name evidence="2" type="ORF">BO86DRAFT_46542</name>
</gene>
<reference evidence="2 3" key="1">
    <citation type="submission" date="2018-02" db="EMBL/GenBank/DDBJ databases">
        <title>The genomes of Aspergillus section Nigri reveals drivers in fungal speciation.</title>
        <authorList>
            <consortium name="DOE Joint Genome Institute"/>
            <person name="Vesth T.C."/>
            <person name="Nybo J."/>
            <person name="Theobald S."/>
            <person name="Brandl J."/>
            <person name="Frisvad J.C."/>
            <person name="Nielsen K.F."/>
            <person name="Lyhne E.K."/>
            <person name="Kogle M.E."/>
            <person name="Kuo A."/>
            <person name="Riley R."/>
            <person name="Clum A."/>
            <person name="Nolan M."/>
            <person name="Lipzen A."/>
            <person name="Salamov A."/>
            <person name="Henrissat B."/>
            <person name="Wiebenga A."/>
            <person name="De vries R.P."/>
            <person name="Grigoriev I.V."/>
            <person name="Mortensen U.H."/>
            <person name="Andersen M.R."/>
            <person name="Baker S.E."/>
        </authorList>
    </citation>
    <scope>NUCLEOTIDE SEQUENCE [LARGE SCALE GENOMIC DNA]</scope>
    <source>
        <strain evidence="2 3">CBS 114.51</strain>
    </source>
</reference>
<dbReference type="OrthoDB" id="5273928at2759"/>
<dbReference type="RefSeq" id="XP_025529208.1">
    <property type="nucleotide sequence ID" value="XM_025677407.1"/>
</dbReference>
<evidence type="ECO:0000256" key="1">
    <source>
        <dbReference type="SAM" id="MobiDB-lite"/>
    </source>
</evidence>
<protein>
    <submittedName>
        <fullName evidence="2">Uncharacterized protein</fullName>
    </submittedName>
</protein>
<evidence type="ECO:0000313" key="2">
    <source>
        <dbReference type="EMBL" id="RAH83314.1"/>
    </source>
</evidence>
<organism evidence="2 3">
    <name type="scientific">Aspergillus japonicus CBS 114.51</name>
    <dbReference type="NCBI Taxonomy" id="1448312"/>
    <lineage>
        <taxon>Eukaryota</taxon>
        <taxon>Fungi</taxon>
        <taxon>Dikarya</taxon>
        <taxon>Ascomycota</taxon>
        <taxon>Pezizomycotina</taxon>
        <taxon>Eurotiomycetes</taxon>
        <taxon>Eurotiomycetidae</taxon>
        <taxon>Eurotiales</taxon>
        <taxon>Aspergillaceae</taxon>
        <taxon>Aspergillus</taxon>
        <taxon>Aspergillus subgen. Circumdati</taxon>
    </lineage>
</organism>
<sequence>MSYQTLFQSTYNARLERVYTRKKVSDEPQPSKRKKASSYAKLFDRMPIPKPRRIHEVVDRSSGQVYLESSKEPSLASSKGASWVHETPFLPERWGKQAIARGAPSLRHAATRQALSDQRNLRPELFAAVPWRLAQSLWDILGQWYETTYAWKLFATAYPEEFRKIAADRVMKVESPLMPMQDYLSLVKSDSLNWGAILTLAATYARIPDLVGLANIPNLIALEIATPLQYEGVEDESDAPMVDLNDRVVRSWSELAQNSAGFANLRVLMLQFQSNISSVALSYLCDLPALQLLVLNGCRAIPAGAAAGFELEGWAVVDMGEVPKSLQSIYQNTLQIDGAEKPTFPIDTPTFSLQIGQKTLKSLRATSKQKHRAVSYNPICLRRSKNYVEPPVKKQRTTSDQRPAGPKRAVMKERKLKDLGGLLQDFL</sequence>
<evidence type="ECO:0000313" key="3">
    <source>
        <dbReference type="Proteomes" id="UP000249497"/>
    </source>
</evidence>
<name>A0A8T8X5X3_ASPJA</name>
<feature type="region of interest" description="Disordered" evidence="1">
    <location>
        <begin position="390"/>
        <end position="412"/>
    </location>
</feature>